<name>A0A061E6Z1_THECC</name>
<gene>
    <name evidence="1" type="ORF">TCM_010279</name>
</gene>
<keyword evidence="2" id="KW-1185">Reference proteome</keyword>
<protein>
    <submittedName>
        <fullName evidence="1">Uncharacterized protein</fullName>
    </submittedName>
</protein>
<reference evidence="1 2" key="1">
    <citation type="journal article" date="2013" name="Genome Biol.">
        <title>The genome sequence of the most widely cultivated cacao type and its use to identify candidate genes regulating pod color.</title>
        <authorList>
            <person name="Motamayor J.C."/>
            <person name="Mockaitis K."/>
            <person name="Schmutz J."/>
            <person name="Haiminen N."/>
            <person name="Iii D.L."/>
            <person name="Cornejo O."/>
            <person name="Findley S.D."/>
            <person name="Zheng P."/>
            <person name="Utro F."/>
            <person name="Royaert S."/>
            <person name="Saski C."/>
            <person name="Jenkins J."/>
            <person name="Podicheti R."/>
            <person name="Zhao M."/>
            <person name="Scheffler B.E."/>
            <person name="Stack J.C."/>
            <person name="Feltus F.A."/>
            <person name="Mustiga G.M."/>
            <person name="Amores F."/>
            <person name="Phillips W."/>
            <person name="Marelli J.P."/>
            <person name="May G.D."/>
            <person name="Shapiro H."/>
            <person name="Ma J."/>
            <person name="Bustamante C.D."/>
            <person name="Schnell R.J."/>
            <person name="Main D."/>
            <person name="Gilbert D."/>
            <person name="Parida L."/>
            <person name="Kuhn D.N."/>
        </authorList>
    </citation>
    <scope>NUCLEOTIDE SEQUENCE [LARGE SCALE GENOMIC DNA]</scope>
    <source>
        <strain evidence="2">cv. Matina 1-6</strain>
    </source>
</reference>
<dbReference type="EMBL" id="CM001880">
    <property type="protein sequence ID" value="EOY00413.1"/>
    <property type="molecule type" value="Genomic_DNA"/>
</dbReference>
<proteinExistence type="predicted"/>
<dbReference type="Gramene" id="EOY00413">
    <property type="protein sequence ID" value="EOY00413"/>
    <property type="gene ID" value="TCM_010279"/>
</dbReference>
<evidence type="ECO:0000313" key="2">
    <source>
        <dbReference type="Proteomes" id="UP000026915"/>
    </source>
</evidence>
<dbReference type="AlphaFoldDB" id="A0A061E6Z1"/>
<organism evidence="1 2">
    <name type="scientific">Theobroma cacao</name>
    <name type="common">Cacao</name>
    <name type="synonym">Cocoa</name>
    <dbReference type="NCBI Taxonomy" id="3641"/>
    <lineage>
        <taxon>Eukaryota</taxon>
        <taxon>Viridiplantae</taxon>
        <taxon>Streptophyta</taxon>
        <taxon>Embryophyta</taxon>
        <taxon>Tracheophyta</taxon>
        <taxon>Spermatophyta</taxon>
        <taxon>Magnoliopsida</taxon>
        <taxon>eudicotyledons</taxon>
        <taxon>Gunneridae</taxon>
        <taxon>Pentapetalae</taxon>
        <taxon>rosids</taxon>
        <taxon>malvids</taxon>
        <taxon>Malvales</taxon>
        <taxon>Malvaceae</taxon>
        <taxon>Byttnerioideae</taxon>
        <taxon>Theobroma</taxon>
    </lineage>
</organism>
<sequence length="220" mass="24652">MQLLSDTVKGLMPFSNDIATLEDETTFDQGEDYWFLASKDSFVDNFDGGPNGKHDESLNDNWGNDNDVPSCNHVESGTKHVGGVDLGDFQCDDPIYNNPIASDNMIHSLETLLDDNDQERVNAKVVIEFVIDIDATHKKGRFRGVLFVVVYKDVNKCIYFVAFGIGPTLRTKTCGRGFLPSRVMRKCKRKVVDFCSDYYKTTYLVEGYVGSIHPIGHSSD</sequence>
<evidence type="ECO:0000313" key="1">
    <source>
        <dbReference type="EMBL" id="EOY00413.1"/>
    </source>
</evidence>
<accession>A0A061E6Z1</accession>
<dbReference type="InParanoid" id="A0A061E6Z1"/>
<dbReference type="HOGENOM" id="CLU_1258033_0_0_1"/>
<dbReference type="Proteomes" id="UP000026915">
    <property type="component" value="Chromosome 2"/>
</dbReference>